<dbReference type="Pfam" id="PF00557">
    <property type="entry name" value="Peptidase_M24"/>
    <property type="match status" value="1"/>
</dbReference>
<evidence type="ECO:0000313" key="15">
    <source>
        <dbReference type="EMBL" id="SBT10717.1"/>
    </source>
</evidence>
<accession>A0A1A8Y120</accession>
<evidence type="ECO:0000256" key="8">
    <source>
        <dbReference type="ARBA" id="ARBA00023049"/>
    </source>
</evidence>
<evidence type="ECO:0000256" key="5">
    <source>
        <dbReference type="ARBA" id="ARBA00022670"/>
    </source>
</evidence>
<feature type="domain" description="Aminopeptidase P N-terminal" evidence="14">
    <location>
        <begin position="1"/>
        <end position="137"/>
    </location>
</feature>
<dbReference type="RefSeq" id="WP_186412288.1">
    <property type="nucleotide sequence ID" value="NZ_FLQY01000365.1"/>
</dbReference>
<dbReference type="PROSITE" id="PS00491">
    <property type="entry name" value="PROLINE_PEPTIDASE"/>
    <property type="match status" value="1"/>
</dbReference>
<dbReference type="AlphaFoldDB" id="A0A1A8Y120"/>
<name>A0A1A8Y120_9RHOO</name>
<evidence type="ECO:0000256" key="7">
    <source>
        <dbReference type="ARBA" id="ARBA00022801"/>
    </source>
</evidence>
<keyword evidence="16" id="KW-1185">Reference proteome</keyword>
<evidence type="ECO:0000256" key="1">
    <source>
        <dbReference type="ARBA" id="ARBA00001424"/>
    </source>
</evidence>
<dbReference type="Pfam" id="PF05195">
    <property type="entry name" value="AMP_N"/>
    <property type="match status" value="1"/>
</dbReference>
<evidence type="ECO:0000313" key="16">
    <source>
        <dbReference type="Proteomes" id="UP000199600"/>
    </source>
</evidence>
<dbReference type="InterPro" id="IPR001131">
    <property type="entry name" value="Peptidase_M24B_aminopep-P_CS"/>
</dbReference>
<keyword evidence="8" id="KW-0482">Metalloprotease</keyword>
<evidence type="ECO:0000256" key="12">
    <source>
        <dbReference type="ARBA" id="ARBA00081411"/>
    </source>
</evidence>
<keyword evidence="9" id="KW-0464">Manganese</keyword>
<dbReference type="GO" id="GO:0030145">
    <property type="term" value="F:manganese ion binding"/>
    <property type="evidence" value="ECO:0007669"/>
    <property type="project" value="InterPro"/>
</dbReference>
<dbReference type="InterPro" id="IPR007865">
    <property type="entry name" value="Aminopep_P_N"/>
</dbReference>
<keyword evidence="7 15" id="KW-0378">Hydrolase</keyword>
<evidence type="ECO:0000256" key="2">
    <source>
        <dbReference type="ARBA" id="ARBA00001936"/>
    </source>
</evidence>
<evidence type="ECO:0000256" key="3">
    <source>
        <dbReference type="ARBA" id="ARBA00008766"/>
    </source>
</evidence>
<comment type="similarity">
    <text evidence="3 13">Belongs to the peptidase M24B family.</text>
</comment>
<dbReference type="GO" id="GO:0005829">
    <property type="term" value="C:cytosol"/>
    <property type="evidence" value="ECO:0007669"/>
    <property type="project" value="TreeGrafter"/>
</dbReference>
<evidence type="ECO:0000256" key="10">
    <source>
        <dbReference type="ARBA" id="ARBA00069363"/>
    </source>
</evidence>
<dbReference type="InterPro" id="IPR029149">
    <property type="entry name" value="Creatin/AminoP/Spt16_N"/>
</dbReference>
<dbReference type="EC" id="3.4.11.9" evidence="4"/>
<evidence type="ECO:0000259" key="14">
    <source>
        <dbReference type="SMART" id="SM01011"/>
    </source>
</evidence>
<dbReference type="InterPro" id="IPR052433">
    <property type="entry name" value="X-Pro_dipept-like"/>
</dbReference>
<proteinExistence type="inferred from homology"/>
<keyword evidence="15" id="KW-0031">Aminopeptidase</keyword>
<dbReference type="PANTHER" id="PTHR43226">
    <property type="entry name" value="XAA-PRO AMINOPEPTIDASE 3"/>
    <property type="match status" value="1"/>
</dbReference>
<dbReference type="InterPro" id="IPR000994">
    <property type="entry name" value="Pept_M24"/>
</dbReference>
<evidence type="ECO:0000256" key="11">
    <source>
        <dbReference type="ARBA" id="ARBA00075356"/>
    </source>
</evidence>
<evidence type="ECO:0000256" key="13">
    <source>
        <dbReference type="RuleBase" id="RU000590"/>
    </source>
</evidence>
<dbReference type="Proteomes" id="UP000199600">
    <property type="component" value="Unassembled WGS sequence"/>
</dbReference>
<dbReference type="FunFam" id="3.90.230.10:FF:000002">
    <property type="entry name" value="Xaa-Pro aminopeptidase 3"/>
    <property type="match status" value="1"/>
</dbReference>
<dbReference type="EMBL" id="FLQY01000365">
    <property type="protein sequence ID" value="SBT10717.1"/>
    <property type="molecule type" value="Genomic_DNA"/>
</dbReference>
<comment type="catalytic activity">
    <reaction evidence="1">
        <text>Release of any N-terminal amino acid, including proline, that is linked to proline, even from a dipeptide or tripeptide.</text>
        <dbReference type="EC" id="3.4.11.9"/>
    </reaction>
</comment>
<sequence>MKHEPYSTRRSALLEQIGDGVAIIPTAPERVRNRDSHHPYRFDSYFWYLSGFPEPEAIIVLLGGNDSQPVSRSIIFCRERNEEREVWDGFRYGPEAVCDAFGFDEAYAFAEFEHRLPDLIASRSRLWYAFGHEAAVDTEVISALNTVRAQSRAGKRAPGEIRDLREPLDRMRLIKDAHETDIMRRAAAIAAAGHARAMRTCRPGMAEYELEAELGYEFRKRGADGHAYSPIVAGGHNACILHYIENNRLLSEHALVLIDAGCELEGYASDITRTFPVSGRFSGVTRDAYEIVLAAQTAAIAAIKPGVPFIAYHDAALRVLVQGMIDLQLLAGSVDGIIESETYKPFYMHRTGHWLGLDVHDAGEYKSGDDWVVLQAGMALTVEPGLYIRPGATVPEHLHGIGIRIEDDVFVTTDGCEVYTSAPKSIAEIEEVMRRD</sequence>
<organism evidence="15 16">
    <name type="scientific">Candidatus Propionivibrio aalborgensis</name>
    <dbReference type="NCBI Taxonomy" id="1860101"/>
    <lineage>
        <taxon>Bacteria</taxon>
        <taxon>Pseudomonadati</taxon>
        <taxon>Pseudomonadota</taxon>
        <taxon>Betaproteobacteria</taxon>
        <taxon>Rhodocyclales</taxon>
        <taxon>Rhodocyclaceae</taxon>
        <taxon>Propionivibrio</taxon>
    </lineage>
</organism>
<keyword evidence="5" id="KW-0645">Protease</keyword>
<dbReference type="Gene3D" id="3.40.350.10">
    <property type="entry name" value="Creatinase/prolidase N-terminal domain"/>
    <property type="match status" value="1"/>
</dbReference>
<comment type="cofactor">
    <cofactor evidence="2">
        <name>Mn(2+)</name>
        <dbReference type="ChEBI" id="CHEBI:29035"/>
    </cofactor>
</comment>
<dbReference type="Gene3D" id="3.90.230.10">
    <property type="entry name" value="Creatinase/methionine aminopeptidase superfamily"/>
    <property type="match status" value="1"/>
</dbReference>
<protein>
    <recommendedName>
        <fullName evidence="10">Xaa-Pro aminopeptidase</fullName>
        <ecNumber evidence="4">3.4.11.9</ecNumber>
    </recommendedName>
    <alternativeName>
        <fullName evidence="11">Aminopeptidase P II</fullName>
    </alternativeName>
    <alternativeName>
        <fullName evidence="12">X-Pro aminopeptidase</fullName>
    </alternativeName>
</protein>
<dbReference type="GO" id="GO:0070006">
    <property type="term" value="F:metalloaminopeptidase activity"/>
    <property type="evidence" value="ECO:0007669"/>
    <property type="project" value="InterPro"/>
</dbReference>
<dbReference type="InterPro" id="IPR036005">
    <property type="entry name" value="Creatinase/aminopeptidase-like"/>
</dbReference>
<dbReference type="SUPFAM" id="SSF53092">
    <property type="entry name" value="Creatinase/prolidase N-terminal domain"/>
    <property type="match status" value="1"/>
</dbReference>
<reference evidence="15 16" key="1">
    <citation type="submission" date="2016-06" db="EMBL/GenBank/DDBJ databases">
        <authorList>
            <person name="Kjaerup R.B."/>
            <person name="Dalgaard T.S."/>
            <person name="Juul-Madsen H.R."/>
        </authorList>
    </citation>
    <scope>NUCLEOTIDE SEQUENCE [LARGE SCALE GENOMIC DNA]</scope>
    <source>
        <strain evidence="15">2</strain>
    </source>
</reference>
<gene>
    <name evidence="15" type="primary">pepP</name>
    <name evidence="15" type="ORF">PROAA_620004</name>
</gene>
<keyword evidence="6 13" id="KW-0479">Metal-binding</keyword>
<dbReference type="CDD" id="cd01087">
    <property type="entry name" value="Prolidase"/>
    <property type="match status" value="1"/>
</dbReference>
<evidence type="ECO:0000256" key="9">
    <source>
        <dbReference type="ARBA" id="ARBA00023211"/>
    </source>
</evidence>
<evidence type="ECO:0000256" key="6">
    <source>
        <dbReference type="ARBA" id="ARBA00022723"/>
    </source>
</evidence>
<dbReference type="SMART" id="SM01011">
    <property type="entry name" value="AMP_N"/>
    <property type="match status" value="1"/>
</dbReference>
<dbReference type="SUPFAM" id="SSF55920">
    <property type="entry name" value="Creatinase/aminopeptidase"/>
    <property type="match status" value="1"/>
</dbReference>
<evidence type="ECO:0000256" key="4">
    <source>
        <dbReference type="ARBA" id="ARBA00012574"/>
    </source>
</evidence>
<dbReference type="GO" id="GO:0006508">
    <property type="term" value="P:proteolysis"/>
    <property type="evidence" value="ECO:0007669"/>
    <property type="project" value="UniProtKB-KW"/>
</dbReference>
<dbReference type="PANTHER" id="PTHR43226:SF4">
    <property type="entry name" value="XAA-PRO AMINOPEPTIDASE 3"/>
    <property type="match status" value="1"/>
</dbReference>